<feature type="transmembrane region" description="Helical" evidence="6">
    <location>
        <begin position="115"/>
        <end position="136"/>
    </location>
</feature>
<gene>
    <name evidence="7" type="ORF">F7310_09440</name>
</gene>
<organism evidence="7 8">
    <name type="scientific">Francisella uliginis</name>
    <dbReference type="NCBI Taxonomy" id="573570"/>
    <lineage>
        <taxon>Bacteria</taxon>
        <taxon>Pseudomonadati</taxon>
        <taxon>Pseudomonadota</taxon>
        <taxon>Gammaproteobacteria</taxon>
        <taxon>Thiotrichales</taxon>
        <taxon>Francisellaceae</taxon>
        <taxon>Francisella</taxon>
    </lineage>
</organism>
<dbReference type="GO" id="GO:0005886">
    <property type="term" value="C:plasma membrane"/>
    <property type="evidence" value="ECO:0007669"/>
    <property type="project" value="UniProtKB-SubCell"/>
</dbReference>
<dbReference type="Pfam" id="PF03899">
    <property type="entry name" value="ATP-synt_I"/>
    <property type="match status" value="1"/>
</dbReference>
<keyword evidence="3 6" id="KW-0812">Transmembrane</keyword>
<accession>A0A1L4BUP6</accession>
<evidence type="ECO:0000256" key="1">
    <source>
        <dbReference type="ARBA" id="ARBA00004651"/>
    </source>
</evidence>
<reference evidence="7 8" key="1">
    <citation type="journal article" date="2016" name="Appl. Environ. Microbiol.">
        <title>Whole genome relationships among Francisella bacteria of diverse origin define new species and provide specific regions for detection.</title>
        <authorList>
            <person name="Challacombe J.F."/>
            <person name="Petersen J.M."/>
            <person name="Gallegos-Graves V."/>
            <person name="Hodge D."/>
            <person name="Pillai S."/>
            <person name="Kuske C.R."/>
        </authorList>
    </citation>
    <scope>NUCLEOTIDE SEQUENCE [LARGE SCALE GENOMIC DNA]</scope>
    <source>
        <strain evidence="8">TX07-7310</strain>
    </source>
</reference>
<dbReference type="InterPro" id="IPR005598">
    <property type="entry name" value="ATP_synth_I"/>
</dbReference>
<sequence length="140" mass="16152">MMIFVMIKHILLIDVYIMLSNIKIDAKKFVLIQMVLLLIGYIVTLSFFNYIYAKSFLMGAVTMFIANFVFFGRLFINKQFSPGVEIVIFYLSELLKLSIVAVITIMLAIYVKPKLFSYISGLVLLQLVVCFVPILFKKTR</sequence>
<dbReference type="Proteomes" id="UP000184222">
    <property type="component" value="Chromosome"/>
</dbReference>
<proteinExistence type="predicted"/>
<evidence type="ECO:0000256" key="3">
    <source>
        <dbReference type="ARBA" id="ARBA00022692"/>
    </source>
</evidence>
<evidence type="ECO:0000313" key="7">
    <source>
        <dbReference type="EMBL" id="API87565.1"/>
    </source>
</evidence>
<feature type="transmembrane region" description="Helical" evidence="6">
    <location>
        <begin position="29"/>
        <end position="50"/>
    </location>
</feature>
<evidence type="ECO:0000256" key="2">
    <source>
        <dbReference type="ARBA" id="ARBA00022475"/>
    </source>
</evidence>
<keyword evidence="5 6" id="KW-0472">Membrane</keyword>
<feature type="transmembrane region" description="Helical" evidence="6">
    <location>
        <begin position="56"/>
        <end position="76"/>
    </location>
</feature>
<feature type="transmembrane region" description="Helical" evidence="6">
    <location>
        <begin position="88"/>
        <end position="109"/>
    </location>
</feature>
<evidence type="ECO:0008006" key="9">
    <source>
        <dbReference type="Google" id="ProtNLM"/>
    </source>
</evidence>
<dbReference type="STRING" id="573570.F7310_09440"/>
<evidence type="ECO:0000313" key="8">
    <source>
        <dbReference type="Proteomes" id="UP000184222"/>
    </source>
</evidence>
<protein>
    <recommendedName>
        <fullName evidence="9">F0F1 ATP synthase subunit I</fullName>
    </recommendedName>
</protein>
<comment type="subcellular location">
    <subcellularLocation>
        <location evidence="1">Cell membrane</location>
        <topology evidence="1">Multi-pass membrane protein</topology>
    </subcellularLocation>
</comment>
<dbReference type="KEGG" id="frx:F7310_09440"/>
<keyword evidence="2" id="KW-1003">Cell membrane</keyword>
<evidence type="ECO:0000256" key="4">
    <source>
        <dbReference type="ARBA" id="ARBA00022989"/>
    </source>
</evidence>
<name>A0A1L4BUP6_9GAMM</name>
<dbReference type="EMBL" id="CP016796">
    <property type="protein sequence ID" value="API87565.1"/>
    <property type="molecule type" value="Genomic_DNA"/>
</dbReference>
<evidence type="ECO:0000256" key="5">
    <source>
        <dbReference type="ARBA" id="ARBA00023136"/>
    </source>
</evidence>
<keyword evidence="8" id="KW-1185">Reference proteome</keyword>
<keyword evidence="4 6" id="KW-1133">Transmembrane helix</keyword>
<evidence type="ECO:0000256" key="6">
    <source>
        <dbReference type="SAM" id="Phobius"/>
    </source>
</evidence>
<dbReference type="AlphaFoldDB" id="A0A1L4BUP6"/>